<name>A0A1U9KQH6_9PROT</name>
<evidence type="ECO:0000313" key="2">
    <source>
        <dbReference type="Proteomes" id="UP000188604"/>
    </source>
</evidence>
<evidence type="ECO:0000313" key="1">
    <source>
        <dbReference type="EMBL" id="AQS88027.1"/>
    </source>
</evidence>
<dbReference type="EMBL" id="CP014691">
    <property type="protein sequence ID" value="AQS88027.1"/>
    <property type="molecule type" value="Genomic_DNA"/>
</dbReference>
<reference evidence="1 2" key="1">
    <citation type="submission" date="2016-03" db="EMBL/GenBank/DDBJ databases">
        <title>Acetic acid bacteria sequencing.</title>
        <authorList>
            <person name="Brandt J."/>
            <person name="Jakob F."/>
            <person name="Vogel R.F."/>
        </authorList>
    </citation>
    <scope>NUCLEOTIDE SEQUENCE [LARGE SCALE GENOMIC DNA]</scope>
    <source>
        <strain evidence="1 2">NBRC 101099</strain>
    </source>
</reference>
<organism evidence="1 2">
    <name type="scientific">Neoasaia chiangmaiensis</name>
    <dbReference type="NCBI Taxonomy" id="320497"/>
    <lineage>
        <taxon>Bacteria</taxon>
        <taxon>Pseudomonadati</taxon>
        <taxon>Pseudomonadota</taxon>
        <taxon>Alphaproteobacteria</taxon>
        <taxon>Acetobacterales</taxon>
        <taxon>Acetobacteraceae</taxon>
        <taxon>Neoasaia</taxon>
    </lineage>
</organism>
<dbReference type="AlphaFoldDB" id="A0A1U9KQH6"/>
<accession>A0A1U9KQH6</accession>
<sequence length="102" mass="11867">MTLTLSTYLDTLDHNVPPEHIGHGLRALWWAGKNDWTEAHEIVQAHEGEPDSDWVHAWLHRREGDNANARYWYRRARRTMHHGSLDDEWRAIVTALIAGSGY</sequence>
<proteinExistence type="predicted"/>
<dbReference type="Proteomes" id="UP000188604">
    <property type="component" value="Chromosome"/>
</dbReference>
<dbReference type="KEGG" id="nch:A0U93_08805"/>
<keyword evidence="2" id="KW-1185">Reference proteome</keyword>
<protein>
    <submittedName>
        <fullName evidence="1">Uncharacterized protein</fullName>
    </submittedName>
</protein>
<gene>
    <name evidence="1" type="ORF">A0U93_08805</name>
</gene>
<dbReference type="STRING" id="320497.A0U93_08805"/>